<evidence type="ECO:0000256" key="11">
    <source>
        <dbReference type="ARBA" id="ARBA00023014"/>
    </source>
</evidence>
<dbReference type="EC" id="3.2.2.31" evidence="4 14"/>
<dbReference type="RefSeq" id="WP_106480272.1">
    <property type="nucleotide sequence ID" value="NZ_CP032819.1"/>
</dbReference>
<organism evidence="16 17">
    <name type="scientific">Butyricimonas faecalis</name>
    <dbReference type="NCBI Taxonomy" id="2093856"/>
    <lineage>
        <taxon>Bacteria</taxon>
        <taxon>Pseudomonadati</taxon>
        <taxon>Bacteroidota</taxon>
        <taxon>Bacteroidia</taxon>
        <taxon>Bacteroidales</taxon>
        <taxon>Odoribacteraceae</taxon>
        <taxon>Butyricimonas</taxon>
    </lineage>
</organism>
<dbReference type="InterPro" id="IPR003265">
    <property type="entry name" value="HhH-GPD_domain"/>
</dbReference>
<keyword evidence="10 14" id="KW-0408">Iron</keyword>
<evidence type="ECO:0000256" key="4">
    <source>
        <dbReference type="ARBA" id="ARBA00012045"/>
    </source>
</evidence>
<keyword evidence="17" id="KW-1185">Reference proteome</keyword>
<dbReference type="AlphaFoldDB" id="A0A3Q9INQ6"/>
<dbReference type="SUPFAM" id="SSF48150">
    <property type="entry name" value="DNA-glycosylase"/>
    <property type="match status" value="1"/>
</dbReference>
<dbReference type="Gene3D" id="1.10.340.30">
    <property type="entry name" value="Hypothetical protein, domain 2"/>
    <property type="match status" value="1"/>
</dbReference>
<dbReference type="Pfam" id="PF14815">
    <property type="entry name" value="NUDIX_4"/>
    <property type="match status" value="1"/>
</dbReference>
<feature type="domain" description="HhH-GPD" evidence="15">
    <location>
        <begin position="38"/>
        <end position="189"/>
    </location>
</feature>
<keyword evidence="13 14" id="KW-0326">Glycosidase</keyword>
<sequence length="356" mass="41187">MEDREISDILIHWYEGNKRDLPWRKTSDPYLIWISEIILQQTRVVQGLEYFNRFTERFPNVAALAGADEDEVMKYWQGLGYYSRARNLHAAARQIMNDFGGVFPRTREEVLSLRGIGDYTAAAICSFAYRLSYAAVDGNVFRVLARLFDIDLPIDGGEGKKYFTALAQSLLDERRPDLFNQAMMEFGALQCVPKSPDCESCPLNGKCLGLSARRVERLPVKNGKTVVKPRYFNYLYVHGQGMTLLSKRMGNDIWRNLYEFPLIETERAVTWEELSGMVVFQELFDGIENIEIVREYVAKKHVLSHRVIFPVFYEIRIDSFSRSMGKYLKVPDDRVGEYAVSRLIQSYLEVRDGLLF</sequence>
<evidence type="ECO:0000256" key="10">
    <source>
        <dbReference type="ARBA" id="ARBA00023004"/>
    </source>
</evidence>
<dbReference type="KEGG" id="buy:D8S85_08220"/>
<accession>A0A3Q9INQ6</accession>
<evidence type="ECO:0000313" key="16">
    <source>
        <dbReference type="EMBL" id="AZS29545.1"/>
    </source>
</evidence>
<dbReference type="SMART" id="SM00478">
    <property type="entry name" value="ENDO3c"/>
    <property type="match status" value="1"/>
</dbReference>
<dbReference type="Proteomes" id="UP000270673">
    <property type="component" value="Chromosome"/>
</dbReference>
<keyword evidence="6" id="KW-0004">4Fe-4S</keyword>
<dbReference type="NCBIfam" id="TIGR01084">
    <property type="entry name" value="mutY"/>
    <property type="match status" value="1"/>
</dbReference>
<evidence type="ECO:0000256" key="12">
    <source>
        <dbReference type="ARBA" id="ARBA00023204"/>
    </source>
</evidence>
<evidence type="ECO:0000256" key="5">
    <source>
        <dbReference type="ARBA" id="ARBA00022023"/>
    </source>
</evidence>
<evidence type="ECO:0000256" key="14">
    <source>
        <dbReference type="RuleBase" id="RU365096"/>
    </source>
</evidence>
<dbReference type="PANTHER" id="PTHR42944:SF1">
    <property type="entry name" value="ADENINE DNA GLYCOSYLASE"/>
    <property type="match status" value="1"/>
</dbReference>
<evidence type="ECO:0000256" key="7">
    <source>
        <dbReference type="ARBA" id="ARBA00022723"/>
    </source>
</evidence>
<evidence type="ECO:0000256" key="2">
    <source>
        <dbReference type="ARBA" id="ARBA00002933"/>
    </source>
</evidence>
<dbReference type="PANTHER" id="PTHR42944">
    <property type="entry name" value="ADENINE DNA GLYCOSYLASE"/>
    <property type="match status" value="1"/>
</dbReference>
<keyword evidence="8 14" id="KW-0227">DNA damage</keyword>
<dbReference type="OrthoDB" id="9802365at2"/>
<dbReference type="GO" id="GO:0046872">
    <property type="term" value="F:metal ion binding"/>
    <property type="evidence" value="ECO:0007669"/>
    <property type="project" value="UniProtKB-UniRule"/>
</dbReference>
<evidence type="ECO:0000313" key="17">
    <source>
        <dbReference type="Proteomes" id="UP000270673"/>
    </source>
</evidence>
<dbReference type="EMBL" id="CP032819">
    <property type="protein sequence ID" value="AZS29545.1"/>
    <property type="molecule type" value="Genomic_DNA"/>
</dbReference>
<reference evidence="16 17" key="1">
    <citation type="submission" date="2018-10" db="EMBL/GenBank/DDBJ databases">
        <title>Butyricimonas faecalis sp. nov., isolated from human faeces and emended description of the genus Butyricimonas.</title>
        <authorList>
            <person name="Le Roy T."/>
            <person name="Van der Smissen P."/>
            <person name="Paquot A."/>
            <person name="Delzenne N."/>
            <person name="Muccioli G."/>
            <person name="Collet J.-F."/>
            <person name="Cani P.D."/>
        </authorList>
    </citation>
    <scope>NUCLEOTIDE SEQUENCE [LARGE SCALE GENOMIC DNA]</scope>
    <source>
        <strain evidence="16 17">H184</strain>
    </source>
</reference>
<dbReference type="Gene3D" id="1.10.1670.10">
    <property type="entry name" value="Helix-hairpin-Helix base-excision DNA repair enzymes (C-terminal)"/>
    <property type="match status" value="1"/>
</dbReference>
<dbReference type="InterPro" id="IPR015797">
    <property type="entry name" value="NUDIX_hydrolase-like_dom_sf"/>
</dbReference>
<keyword evidence="12" id="KW-0234">DNA repair</keyword>
<comment type="function">
    <text evidence="2">Adenine glycosylase active on G-A mispairs. MutY also corrects error-prone DNA synthesis past GO lesions which are due to the oxidatively damaged form of guanine: 7,8-dihydro-8-oxoguanine (8-oxo-dGTP).</text>
</comment>
<dbReference type="InterPro" id="IPR029119">
    <property type="entry name" value="MutY_C"/>
</dbReference>
<dbReference type="CDD" id="cd00056">
    <property type="entry name" value="ENDO3c"/>
    <property type="match status" value="1"/>
</dbReference>
<dbReference type="GO" id="GO:0006298">
    <property type="term" value="P:mismatch repair"/>
    <property type="evidence" value="ECO:0007669"/>
    <property type="project" value="TreeGrafter"/>
</dbReference>
<dbReference type="InterPro" id="IPR044298">
    <property type="entry name" value="MIG/MutY"/>
</dbReference>
<dbReference type="Pfam" id="PF00730">
    <property type="entry name" value="HhH-GPD"/>
    <property type="match status" value="1"/>
</dbReference>
<dbReference type="InterPro" id="IPR005760">
    <property type="entry name" value="A/G_AdeGlyc_MutY"/>
</dbReference>
<dbReference type="InterPro" id="IPR023170">
    <property type="entry name" value="HhH_base_excis_C"/>
</dbReference>
<evidence type="ECO:0000256" key="1">
    <source>
        <dbReference type="ARBA" id="ARBA00000843"/>
    </source>
</evidence>
<dbReference type="GO" id="GO:0051539">
    <property type="term" value="F:4 iron, 4 sulfur cluster binding"/>
    <property type="evidence" value="ECO:0007669"/>
    <property type="project" value="UniProtKB-UniRule"/>
</dbReference>
<comment type="catalytic activity">
    <reaction evidence="1 14">
        <text>Hydrolyzes free adenine bases from 7,8-dihydro-8-oxoguanine:adenine mismatched double-stranded DNA, leaving an apurinic site.</text>
        <dbReference type="EC" id="3.2.2.31"/>
    </reaction>
</comment>
<proteinExistence type="inferred from homology"/>
<dbReference type="GO" id="GO:0000701">
    <property type="term" value="F:purine-specific mismatch base pair DNA N-glycosylase activity"/>
    <property type="evidence" value="ECO:0007669"/>
    <property type="project" value="UniProtKB-EC"/>
</dbReference>
<dbReference type="GO" id="GO:0034039">
    <property type="term" value="F:8-oxo-7,8-dihydroguanine DNA N-glycosylase activity"/>
    <property type="evidence" value="ECO:0007669"/>
    <property type="project" value="TreeGrafter"/>
</dbReference>
<dbReference type="CDD" id="cd03431">
    <property type="entry name" value="NUDIX_DNA_Glycosylase_C-MutY"/>
    <property type="match status" value="1"/>
</dbReference>
<dbReference type="FunFam" id="1.10.340.30:FF:000010">
    <property type="entry name" value="Adenine DNA glycosylase"/>
    <property type="match status" value="1"/>
</dbReference>
<evidence type="ECO:0000259" key="15">
    <source>
        <dbReference type="SMART" id="SM00478"/>
    </source>
</evidence>
<gene>
    <name evidence="16" type="primary">mutY</name>
    <name evidence="16" type="ORF">D8S85_08220</name>
</gene>
<dbReference type="Pfam" id="PF00633">
    <property type="entry name" value="HHH"/>
    <property type="match status" value="1"/>
</dbReference>
<keyword evidence="9" id="KW-0378">Hydrolase</keyword>
<protein>
    <recommendedName>
        <fullName evidence="5 14">Adenine DNA glycosylase</fullName>
        <ecNumber evidence="4 14">3.2.2.31</ecNumber>
    </recommendedName>
</protein>
<dbReference type="InterPro" id="IPR011257">
    <property type="entry name" value="DNA_glycosylase"/>
</dbReference>
<keyword evidence="11" id="KW-0411">Iron-sulfur</keyword>
<dbReference type="GO" id="GO:0032357">
    <property type="term" value="F:oxidized purine DNA binding"/>
    <property type="evidence" value="ECO:0007669"/>
    <property type="project" value="TreeGrafter"/>
</dbReference>
<evidence type="ECO:0000256" key="9">
    <source>
        <dbReference type="ARBA" id="ARBA00022801"/>
    </source>
</evidence>
<dbReference type="GO" id="GO:0035485">
    <property type="term" value="F:adenine/guanine mispair binding"/>
    <property type="evidence" value="ECO:0007669"/>
    <property type="project" value="TreeGrafter"/>
</dbReference>
<dbReference type="SUPFAM" id="SSF55811">
    <property type="entry name" value="Nudix"/>
    <property type="match status" value="1"/>
</dbReference>
<comment type="similarity">
    <text evidence="3 14">Belongs to the Nth/MutY family.</text>
</comment>
<evidence type="ECO:0000256" key="6">
    <source>
        <dbReference type="ARBA" id="ARBA00022485"/>
    </source>
</evidence>
<keyword evidence="7" id="KW-0479">Metal-binding</keyword>
<name>A0A3Q9INQ6_9BACT</name>
<evidence type="ECO:0000256" key="13">
    <source>
        <dbReference type="ARBA" id="ARBA00023295"/>
    </source>
</evidence>
<evidence type="ECO:0000256" key="3">
    <source>
        <dbReference type="ARBA" id="ARBA00008343"/>
    </source>
</evidence>
<evidence type="ECO:0000256" key="8">
    <source>
        <dbReference type="ARBA" id="ARBA00022763"/>
    </source>
</evidence>
<dbReference type="InterPro" id="IPR000445">
    <property type="entry name" value="HhH_motif"/>
</dbReference>
<dbReference type="GO" id="GO:0006284">
    <property type="term" value="P:base-excision repair"/>
    <property type="evidence" value="ECO:0007669"/>
    <property type="project" value="UniProtKB-UniRule"/>
</dbReference>
<comment type="cofactor">
    <cofactor evidence="14">
        <name>[4Fe-4S] cluster</name>
        <dbReference type="ChEBI" id="CHEBI:49883"/>
    </cofactor>
    <text evidence="14">Binds 1 [4Fe-4S] cluster.</text>
</comment>